<dbReference type="OMA" id="WIMITEQ"/>
<dbReference type="STRING" id="7574.A0A1S3IFX5"/>
<evidence type="ECO:0000313" key="7">
    <source>
        <dbReference type="RefSeq" id="XP_013396766.1"/>
    </source>
</evidence>
<evidence type="ECO:0000256" key="4">
    <source>
        <dbReference type="SAM" id="Coils"/>
    </source>
</evidence>
<dbReference type="KEGG" id="lak:106163652"/>
<dbReference type="GO" id="GO:0055037">
    <property type="term" value="C:recycling endosome"/>
    <property type="evidence" value="ECO:0007669"/>
    <property type="project" value="TreeGrafter"/>
</dbReference>
<dbReference type="GO" id="GO:0005813">
    <property type="term" value="C:centrosome"/>
    <property type="evidence" value="ECO:0007669"/>
    <property type="project" value="TreeGrafter"/>
</dbReference>
<gene>
    <name evidence="7" type="primary">LOC106163652</name>
</gene>
<feature type="compositionally biased region" description="Low complexity" evidence="5">
    <location>
        <begin position="85"/>
        <end position="97"/>
    </location>
</feature>
<reference evidence="7" key="1">
    <citation type="submission" date="2025-08" db="UniProtKB">
        <authorList>
            <consortium name="RefSeq"/>
        </authorList>
    </citation>
    <scope>IDENTIFICATION</scope>
    <source>
        <tissue evidence="7">Gonads</tissue>
    </source>
</reference>
<keyword evidence="3 4" id="KW-0175">Coiled coil</keyword>
<evidence type="ECO:0000256" key="1">
    <source>
        <dbReference type="ARBA" id="ARBA00007791"/>
    </source>
</evidence>
<evidence type="ECO:0000313" key="6">
    <source>
        <dbReference type="Proteomes" id="UP000085678"/>
    </source>
</evidence>
<dbReference type="InterPro" id="IPR026757">
    <property type="entry name" value="ENTR1"/>
</dbReference>
<dbReference type="GO" id="GO:1903566">
    <property type="term" value="P:positive regulation of protein localization to cilium"/>
    <property type="evidence" value="ECO:0007669"/>
    <property type="project" value="TreeGrafter"/>
</dbReference>
<dbReference type="PANTHER" id="PTHR31259">
    <property type="entry name" value="ENDOSOME-ASSOCIATED TRAFFICKING REGULATOR 1"/>
    <property type="match status" value="1"/>
</dbReference>
<evidence type="ECO:0000256" key="5">
    <source>
        <dbReference type="SAM" id="MobiDB-lite"/>
    </source>
</evidence>
<dbReference type="InParanoid" id="A0A1S3IFX5"/>
<feature type="region of interest" description="Disordered" evidence="5">
    <location>
        <begin position="1"/>
        <end position="113"/>
    </location>
</feature>
<dbReference type="GeneID" id="106163652"/>
<dbReference type="GO" id="GO:0005769">
    <property type="term" value="C:early endosome"/>
    <property type="evidence" value="ECO:0007669"/>
    <property type="project" value="TreeGrafter"/>
</dbReference>
<proteinExistence type="inferred from homology"/>
<keyword evidence="6" id="KW-1185">Reference proteome</keyword>
<dbReference type="PANTHER" id="PTHR31259:SF3">
    <property type="entry name" value="ENDOSOME-ASSOCIATED-TRAFFICKING REGULATOR 1"/>
    <property type="match status" value="1"/>
</dbReference>
<dbReference type="AlphaFoldDB" id="A0A1S3IFX5"/>
<accession>A0A1S3IFX5</accession>
<dbReference type="Proteomes" id="UP000085678">
    <property type="component" value="Unplaced"/>
</dbReference>
<dbReference type="GO" id="GO:0032465">
    <property type="term" value="P:regulation of cytokinesis"/>
    <property type="evidence" value="ECO:0007669"/>
    <property type="project" value="TreeGrafter"/>
</dbReference>
<dbReference type="OrthoDB" id="6499155at2759"/>
<dbReference type="GO" id="GO:0045724">
    <property type="term" value="P:positive regulation of cilium assembly"/>
    <property type="evidence" value="ECO:0007669"/>
    <property type="project" value="TreeGrafter"/>
</dbReference>
<organism evidence="6 7">
    <name type="scientific">Lingula anatina</name>
    <name type="common">Brachiopod</name>
    <name type="synonym">Lingula unguis</name>
    <dbReference type="NCBI Taxonomy" id="7574"/>
    <lineage>
        <taxon>Eukaryota</taxon>
        <taxon>Metazoa</taxon>
        <taxon>Spiralia</taxon>
        <taxon>Lophotrochozoa</taxon>
        <taxon>Brachiopoda</taxon>
        <taxon>Linguliformea</taxon>
        <taxon>Lingulata</taxon>
        <taxon>Lingulida</taxon>
        <taxon>Linguloidea</taxon>
        <taxon>Lingulidae</taxon>
        <taxon>Lingula</taxon>
    </lineage>
</organism>
<evidence type="ECO:0000256" key="2">
    <source>
        <dbReference type="ARBA" id="ARBA00016007"/>
    </source>
</evidence>
<dbReference type="SUPFAM" id="SSF64518">
    <property type="entry name" value="Phase 1 flagellin"/>
    <property type="match status" value="1"/>
</dbReference>
<feature type="compositionally biased region" description="Basic and acidic residues" evidence="5">
    <location>
        <begin position="60"/>
        <end position="71"/>
    </location>
</feature>
<dbReference type="GO" id="GO:0036064">
    <property type="term" value="C:ciliary basal body"/>
    <property type="evidence" value="ECO:0007669"/>
    <property type="project" value="TreeGrafter"/>
</dbReference>
<dbReference type="RefSeq" id="XP_013396766.1">
    <property type="nucleotide sequence ID" value="XM_013541312.1"/>
</dbReference>
<protein>
    <recommendedName>
        <fullName evidence="2">Endosome-associated-trafficking regulator 1</fullName>
    </recommendedName>
</protein>
<evidence type="ECO:0000256" key="3">
    <source>
        <dbReference type="ARBA" id="ARBA00023054"/>
    </source>
</evidence>
<dbReference type="GO" id="GO:0030496">
    <property type="term" value="C:midbody"/>
    <property type="evidence" value="ECO:0007669"/>
    <property type="project" value="TreeGrafter"/>
</dbReference>
<feature type="compositionally biased region" description="Acidic residues" evidence="5">
    <location>
        <begin position="1"/>
        <end position="11"/>
    </location>
</feature>
<feature type="coiled-coil region" evidence="4">
    <location>
        <begin position="253"/>
        <end position="354"/>
    </location>
</feature>
<name>A0A1S3IFX5_LINAN</name>
<sequence length="433" mass="46953">MAEGGKDDEDNPFSFKKFVKKSKAGSSSNNPRGHDEEDFDIFDVPDVPLSTESHKSKKNQHVDKTKKKDDEGNPFSFKKFLQGQSSSSRPNTRSDSSGNFSSVPPDVASDLPDFVQDQFDRQRLRDRPGRDLELPDFALDTSVTNAINLPSPNIDHGSGTNSNPTIPLDIDPVIPLDINPPIDRVPVNGHVHAAETGASGGISNDLILGNSPRKAALPDFLSDSALGGSPPFGGDWTTEGLPNGDSIAYHVTSGSLELEVRRLQQENAALRQQLEDARQQAEVESRRVAKILKEKEATQKRESEETAALEKMVQQVEANLETTTQRAVRAESKVASLKQDFKNLQGQISSLTAENTALRSGDNLHGAMREKARYASEQIKAAATNAELSLKHLLGGVDSMKLVANMLAHIDMVTEQPPTGDSAQGHHNPGTGE</sequence>
<comment type="similarity">
    <text evidence="1">Belongs to the ENTR1 family.</text>
</comment>